<organism evidence="1 2">
    <name type="scientific">Halobacterium jilantaiense</name>
    <dbReference type="NCBI Taxonomy" id="355548"/>
    <lineage>
        <taxon>Archaea</taxon>
        <taxon>Methanobacteriati</taxon>
        <taxon>Methanobacteriota</taxon>
        <taxon>Stenosarchaea group</taxon>
        <taxon>Halobacteria</taxon>
        <taxon>Halobacteriales</taxon>
        <taxon>Halobacteriaceae</taxon>
        <taxon>Halobacterium</taxon>
    </lineage>
</organism>
<dbReference type="EMBL" id="FOJA01000001">
    <property type="protein sequence ID" value="SEW08996.1"/>
    <property type="molecule type" value="Genomic_DNA"/>
</dbReference>
<reference evidence="1 2" key="1">
    <citation type="submission" date="2016-10" db="EMBL/GenBank/DDBJ databases">
        <authorList>
            <person name="de Groot N.N."/>
        </authorList>
    </citation>
    <scope>NUCLEOTIDE SEQUENCE [LARGE SCALE GENOMIC DNA]</scope>
    <source>
        <strain evidence="1 2">CGMCC 1.5337</strain>
    </source>
</reference>
<dbReference type="AlphaFoldDB" id="A0A1I0P4M8"/>
<sequence length="162" mass="16848">MNRRTFLRTTSLAAVSAGLAGCTGTSDSDGGDVDVSTTVVRNAPENPAPAADAVGPVTQQESDVLLLANLVFQRAGEKGVVVAGDATNDGDRAFSDATVEVSLWDDDAAEDDIADSATVQTDRGRLEAGDTWQWAATFEEDPSFEIARYAVTATANYADGGE</sequence>
<gene>
    <name evidence="1" type="ORF">SAMN04487945_1378</name>
</gene>
<evidence type="ECO:0000313" key="1">
    <source>
        <dbReference type="EMBL" id="SEW08996.1"/>
    </source>
</evidence>
<dbReference type="NCBIfam" id="TIGR01409">
    <property type="entry name" value="TAT_signal_seq"/>
    <property type="match status" value="1"/>
</dbReference>
<evidence type="ECO:0000313" key="2">
    <source>
        <dbReference type="Proteomes" id="UP000198518"/>
    </source>
</evidence>
<dbReference type="InterPro" id="IPR047676">
    <property type="entry name" value="FxLYD_dom"/>
</dbReference>
<dbReference type="PROSITE" id="PS51257">
    <property type="entry name" value="PROKAR_LIPOPROTEIN"/>
    <property type="match status" value="1"/>
</dbReference>
<keyword evidence="2" id="KW-1185">Reference proteome</keyword>
<dbReference type="InterPro" id="IPR019546">
    <property type="entry name" value="TAT_signal_bac_arc"/>
</dbReference>
<protein>
    <submittedName>
        <fullName evidence="1">Tat (Twin-arginine translocation) pathway signal sequence</fullName>
    </submittedName>
</protein>
<name>A0A1I0P4M8_9EURY</name>
<dbReference type="Proteomes" id="UP000198518">
    <property type="component" value="Unassembled WGS sequence"/>
</dbReference>
<dbReference type="NCBIfam" id="NF038353">
    <property type="entry name" value="FxLYD_dom"/>
    <property type="match status" value="1"/>
</dbReference>
<accession>A0A1I0P4M8</accession>
<proteinExistence type="predicted"/>